<evidence type="ECO:0000256" key="1">
    <source>
        <dbReference type="SAM" id="MobiDB-lite"/>
    </source>
</evidence>
<evidence type="ECO:0008006" key="4">
    <source>
        <dbReference type="Google" id="ProtNLM"/>
    </source>
</evidence>
<accession>A0ABU0HQJ7</accession>
<comment type="caution">
    <text evidence="2">The sequence shown here is derived from an EMBL/GenBank/DDBJ whole genome shotgun (WGS) entry which is preliminary data.</text>
</comment>
<gene>
    <name evidence="2" type="ORF">QO016_004098</name>
</gene>
<evidence type="ECO:0000313" key="3">
    <source>
        <dbReference type="Proteomes" id="UP001236369"/>
    </source>
</evidence>
<dbReference type="Proteomes" id="UP001236369">
    <property type="component" value="Unassembled WGS sequence"/>
</dbReference>
<proteinExistence type="predicted"/>
<protein>
    <recommendedName>
        <fullName evidence="4">General secretion pathway protein GspN</fullName>
    </recommendedName>
</protein>
<reference evidence="2 3" key="1">
    <citation type="submission" date="2023-07" db="EMBL/GenBank/DDBJ databases">
        <title>Genomic Encyclopedia of Type Strains, Phase IV (KMG-IV): sequencing the most valuable type-strain genomes for metagenomic binning, comparative biology and taxonomic classification.</title>
        <authorList>
            <person name="Goeker M."/>
        </authorList>
    </citation>
    <scope>NUCLEOTIDE SEQUENCE [LARGE SCALE GENOMIC DNA]</scope>
    <source>
        <strain evidence="2 3">DSM 19562</strain>
    </source>
</reference>
<evidence type="ECO:0000313" key="2">
    <source>
        <dbReference type="EMBL" id="MDQ0444585.1"/>
    </source>
</evidence>
<feature type="region of interest" description="Disordered" evidence="1">
    <location>
        <begin position="41"/>
        <end position="77"/>
    </location>
</feature>
<keyword evidence="3" id="KW-1185">Reference proteome</keyword>
<organism evidence="2 3">
    <name type="scientific">Methylobacterium persicinum</name>
    <dbReference type="NCBI Taxonomy" id="374426"/>
    <lineage>
        <taxon>Bacteria</taxon>
        <taxon>Pseudomonadati</taxon>
        <taxon>Pseudomonadota</taxon>
        <taxon>Alphaproteobacteria</taxon>
        <taxon>Hyphomicrobiales</taxon>
        <taxon>Methylobacteriaceae</taxon>
        <taxon>Methylobacterium</taxon>
    </lineage>
</organism>
<dbReference type="RefSeq" id="WP_238252936.1">
    <property type="nucleotide sequence ID" value="NZ_BPQX01000063.1"/>
</dbReference>
<name>A0ABU0HQJ7_9HYPH</name>
<dbReference type="EMBL" id="JAUSVV010000013">
    <property type="protein sequence ID" value="MDQ0444585.1"/>
    <property type="molecule type" value="Genomic_DNA"/>
</dbReference>
<sequence length="166" mass="17412">MRAPTTVLAATGWPARLAFAVAGLAATAVQVLPVDIGAAPKPQAAPPVAAPEGSAVRRPLFDPDRRPWTAQGSRDLILRPDPPAPVLVLRGIRLDGGQALTVIDDGSGDLAWLTRGEGRGDWRIAAIGPDRVTVSQRGRSFEAAFLGQPAILRPVPFADAPPALRR</sequence>